<comment type="caution">
    <text evidence="1">The sequence shown here is derived from an EMBL/GenBank/DDBJ whole genome shotgun (WGS) entry which is preliminary data.</text>
</comment>
<accession>A0A426X8C6</accession>
<name>A0A426X8C6_ENSVE</name>
<dbReference type="AlphaFoldDB" id="A0A426X8C6"/>
<evidence type="ECO:0000313" key="1">
    <source>
        <dbReference type="EMBL" id="RRT35729.1"/>
    </source>
</evidence>
<dbReference type="EMBL" id="AMZH03024617">
    <property type="protein sequence ID" value="RRT35729.1"/>
    <property type="molecule type" value="Genomic_DNA"/>
</dbReference>
<evidence type="ECO:0000313" key="2">
    <source>
        <dbReference type="Proteomes" id="UP000287651"/>
    </source>
</evidence>
<protein>
    <recommendedName>
        <fullName evidence="3">Glycolipid transfer protein domain-containing protein</fullName>
    </recommendedName>
</protein>
<dbReference type="SUPFAM" id="SSF110004">
    <property type="entry name" value="Glycolipid transfer protein, GLTP"/>
    <property type="match status" value="1"/>
</dbReference>
<reference evidence="1 2" key="1">
    <citation type="journal article" date="2014" name="Agronomy (Basel)">
        <title>A Draft Genome Sequence for Ensete ventricosum, the Drought-Tolerant Tree Against Hunger.</title>
        <authorList>
            <person name="Harrison J."/>
            <person name="Moore K.A."/>
            <person name="Paszkiewicz K."/>
            <person name="Jones T."/>
            <person name="Grant M."/>
            <person name="Ambacheew D."/>
            <person name="Muzemil S."/>
            <person name="Studholme D.J."/>
        </authorList>
    </citation>
    <scope>NUCLEOTIDE SEQUENCE [LARGE SCALE GENOMIC DNA]</scope>
</reference>
<organism evidence="1 2">
    <name type="scientific">Ensete ventricosum</name>
    <name type="common">Abyssinian banana</name>
    <name type="synonym">Musa ensete</name>
    <dbReference type="NCBI Taxonomy" id="4639"/>
    <lineage>
        <taxon>Eukaryota</taxon>
        <taxon>Viridiplantae</taxon>
        <taxon>Streptophyta</taxon>
        <taxon>Embryophyta</taxon>
        <taxon>Tracheophyta</taxon>
        <taxon>Spermatophyta</taxon>
        <taxon>Magnoliopsida</taxon>
        <taxon>Liliopsida</taxon>
        <taxon>Zingiberales</taxon>
        <taxon>Musaceae</taxon>
        <taxon>Ensete</taxon>
    </lineage>
</organism>
<gene>
    <name evidence="1" type="ORF">B296_00056682</name>
</gene>
<sequence length="119" mass="12683">MGRESPSDTSPKVGESATPLAEVAQAFEEIAGLLEAGSGDLRLGPFSDACSLVSILFDSLGLAFKFAEIEYVAKVGAPFAPFSAVNFSRSFVLATGNSTNIRLWSYNFCSLLESDVCFR</sequence>
<dbReference type="InterPro" id="IPR036497">
    <property type="entry name" value="GLTP_sf"/>
</dbReference>
<evidence type="ECO:0008006" key="3">
    <source>
        <dbReference type="Google" id="ProtNLM"/>
    </source>
</evidence>
<dbReference type="Gene3D" id="1.10.3520.10">
    <property type="entry name" value="Glycolipid transfer protein"/>
    <property type="match status" value="1"/>
</dbReference>
<dbReference type="Proteomes" id="UP000287651">
    <property type="component" value="Unassembled WGS sequence"/>
</dbReference>
<proteinExistence type="predicted"/>